<proteinExistence type="predicted"/>
<gene>
    <name evidence="1" type="ORF">BDV96DRAFT_577910</name>
</gene>
<sequence>MHRHMQTHGCLLRLFRVYEKKPRYLRPIPIGTLTRRYDTFPVVVGRAKNTFSPSRSSAGFPRKGSKHNPLCPSYSRGISQNAFQDVGSILVANLMAGETQIYKVVVENLSVVWSGSGVGELGQEEPESPKSRTSMICHRADGNARISRLIIPEMPPVNFVSDLCRQIEEPCRRAVHRWDIIRRFSHTHGVWVIQGIEECFCGGGSLGQCC</sequence>
<accession>A0A6A5Z289</accession>
<evidence type="ECO:0000313" key="2">
    <source>
        <dbReference type="Proteomes" id="UP000799770"/>
    </source>
</evidence>
<dbReference type="EMBL" id="ML977327">
    <property type="protein sequence ID" value="KAF2113510.1"/>
    <property type="molecule type" value="Genomic_DNA"/>
</dbReference>
<organism evidence="1 2">
    <name type="scientific">Lophiotrema nucula</name>
    <dbReference type="NCBI Taxonomy" id="690887"/>
    <lineage>
        <taxon>Eukaryota</taxon>
        <taxon>Fungi</taxon>
        <taxon>Dikarya</taxon>
        <taxon>Ascomycota</taxon>
        <taxon>Pezizomycotina</taxon>
        <taxon>Dothideomycetes</taxon>
        <taxon>Pleosporomycetidae</taxon>
        <taxon>Pleosporales</taxon>
        <taxon>Lophiotremataceae</taxon>
        <taxon>Lophiotrema</taxon>
    </lineage>
</organism>
<evidence type="ECO:0000313" key="1">
    <source>
        <dbReference type="EMBL" id="KAF2113510.1"/>
    </source>
</evidence>
<keyword evidence="2" id="KW-1185">Reference proteome</keyword>
<protein>
    <submittedName>
        <fullName evidence="1">Uncharacterized protein</fullName>
    </submittedName>
</protein>
<dbReference type="AlphaFoldDB" id="A0A6A5Z289"/>
<dbReference type="Proteomes" id="UP000799770">
    <property type="component" value="Unassembled WGS sequence"/>
</dbReference>
<name>A0A6A5Z289_9PLEO</name>
<reference evidence="1" key="1">
    <citation type="journal article" date="2020" name="Stud. Mycol.">
        <title>101 Dothideomycetes genomes: a test case for predicting lifestyles and emergence of pathogens.</title>
        <authorList>
            <person name="Haridas S."/>
            <person name="Albert R."/>
            <person name="Binder M."/>
            <person name="Bloem J."/>
            <person name="Labutti K."/>
            <person name="Salamov A."/>
            <person name="Andreopoulos B."/>
            <person name="Baker S."/>
            <person name="Barry K."/>
            <person name="Bills G."/>
            <person name="Bluhm B."/>
            <person name="Cannon C."/>
            <person name="Castanera R."/>
            <person name="Culley D."/>
            <person name="Daum C."/>
            <person name="Ezra D."/>
            <person name="Gonzalez J."/>
            <person name="Henrissat B."/>
            <person name="Kuo A."/>
            <person name="Liang C."/>
            <person name="Lipzen A."/>
            <person name="Lutzoni F."/>
            <person name="Magnuson J."/>
            <person name="Mondo S."/>
            <person name="Nolan M."/>
            <person name="Ohm R."/>
            <person name="Pangilinan J."/>
            <person name="Park H.-J."/>
            <person name="Ramirez L."/>
            <person name="Alfaro M."/>
            <person name="Sun H."/>
            <person name="Tritt A."/>
            <person name="Yoshinaga Y."/>
            <person name="Zwiers L.-H."/>
            <person name="Turgeon B."/>
            <person name="Goodwin S."/>
            <person name="Spatafora J."/>
            <person name="Crous P."/>
            <person name="Grigoriev I."/>
        </authorList>
    </citation>
    <scope>NUCLEOTIDE SEQUENCE</scope>
    <source>
        <strain evidence="1">CBS 627.86</strain>
    </source>
</reference>